<keyword evidence="2" id="KW-1185">Reference proteome</keyword>
<evidence type="ECO:0000313" key="2">
    <source>
        <dbReference type="Proteomes" id="UP000789525"/>
    </source>
</evidence>
<comment type="caution">
    <text evidence="1">The sequence shown here is derived from an EMBL/GenBank/DDBJ whole genome shotgun (WGS) entry which is preliminary data.</text>
</comment>
<proteinExistence type="predicted"/>
<gene>
    <name evidence="1" type="ORF">ACOLOM_LOCUS748</name>
</gene>
<dbReference type="Proteomes" id="UP000789525">
    <property type="component" value="Unassembled WGS sequence"/>
</dbReference>
<name>A0ACA9K409_9GLOM</name>
<reference evidence="1" key="1">
    <citation type="submission" date="2021-06" db="EMBL/GenBank/DDBJ databases">
        <authorList>
            <person name="Kallberg Y."/>
            <person name="Tangrot J."/>
            <person name="Rosling A."/>
        </authorList>
    </citation>
    <scope>NUCLEOTIDE SEQUENCE</scope>
    <source>
        <strain evidence="1">CL356</strain>
    </source>
</reference>
<evidence type="ECO:0000313" key="1">
    <source>
        <dbReference type="EMBL" id="CAG8450868.1"/>
    </source>
</evidence>
<protein>
    <submittedName>
        <fullName evidence="1">5225_t:CDS:1</fullName>
    </submittedName>
</protein>
<sequence>MSGKGQLDKPIKEREPPKVSVDSRNSTVRKRSTLISSESIILPRSVSESPYESPSGRDVPNSISPSESGSDANSSRSLKDSNNWVSSDLPLPRSQAKSSDDNTSSCSSDLPSVIYISLAEILVRTPRSNDTPIVTQNDQKREIEDSQKWTMSDKEINNGGSSIIKKSHVNEIPRRGSQATTFSSSSHFENNEGSRVRNRGRPILPNAPESSITKSLPPPITIPGSLGNFSHPVRIPGSESLERAIVKKQKQLIDLVLSLWPIIRLPPARHIATCLSPETLEKRKMFSSLTVGVIATKNGKQMVSSITIKKTKYSSVNNRQEPVLVSGVCDPREYVIKHCPTYQNPPLDKRSPDSEWTAEFLLTNVLPKLARETEIVQQQPGLLLTVKEVKMRGLEMNSLFECRKCAKSNYEKTFDYVGVIKHLQNSRHGFKTIDEEEHIKINLRAYINAFYDNLPPRIIREPLEYLRY</sequence>
<dbReference type="EMBL" id="CAJVPT010000807">
    <property type="protein sequence ID" value="CAG8450868.1"/>
    <property type="molecule type" value="Genomic_DNA"/>
</dbReference>
<organism evidence="1 2">
    <name type="scientific">Acaulospora colombiana</name>
    <dbReference type="NCBI Taxonomy" id="27376"/>
    <lineage>
        <taxon>Eukaryota</taxon>
        <taxon>Fungi</taxon>
        <taxon>Fungi incertae sedis</taxon>
        <taxon>Mucoromycota</taxon>
        <taxon>Glomeromycotina</taxon>
        <taxon>Glomeromycetes</taxon>
        <taxon>Diversisporales</taxon>
        <taxon>Acaulosporaceae</taxon>
        <taxon>Acaulospora</taxon>
    </lineage>
</organism>
<accession>A0ACA9K409</accession>